<evidence type="ECO:0000313" key="2">
    <source>
        <dbReference type="Proteomes" id="UP001273166"/>
    </source>
</evidence>
<proteinExistence type="predicted"/>
<sequence>MKEATEGKSTRIYLFRHDRVVQSAHPSRGSVAELMSSPLTNPQARPYVPLNATWFNHPLCLRASNVVPQYPLATYAASEPGVGALGSGSHIADASAFPLAWYETRSSAVLIDEITEHRSSGPGAQKSRLTAILSAYPKLLGIWNSVTLQYPLSGSENPKAVRCQTHKYSLADRAIILRPTSVASELHACGEIEDQKLNEKELVICPMFTEEAAQNAKVLRNA</sequence>
<dbReference type="RefSeq" id="XP_062719149.1">
    <property type="nucleotide sequence ID" value="XM_062868047.1"/>
</dbReference>
<dbReference type="Proteomes" id="UP001273166">
    <property type="component" value="Unassembled WGS sequence"/>
</dbReference>
<dbReference type="GeneID" id="87886876"/>
<protein>
    <submittedName>
        <fullName evidence="1">Uncharacterized protein</fullName>
    </submittedName>
</protein>
<reference evidence="1" key="2">
    <citation type="submission" date="2023-06" db="EMBL/GenBank/DDBJ databases">
        <authorList>
            <consortium name="Lawrence Berkeley National Laboratory"/>
            <person name="Mondo S.J."/>
            <person name="Hensen N."/>
            <person name="Bonometti L."/>
            <person name="Westerberg I."/>
            <person name="Brannstrom I.O."/>
            <person name="Guillou S."/>
            <person name="Cros-Aarteil S."/>
            <person name="Calhoun S."/>
            <person name="Haridas S."/>
            <person name="Kuo A."/>
            <person name="Pangilinan J."/>
            <person name="Riley R."/>
            <person name="Labutti K."/>
            <person name="Andreopoulos B."/>
            <person name="Lipzen A."/>
            <person name="Chen C."/>
            <person name="Yanf M."/>
            <person name="Daum C."/>
            <person name="Ng V."/>
            <person name="Clum A."/>
            <person name="Steindorff A."/>
            <person name="Ohm R."/>
            <person name="Martin F."/>
            <person name="Silar P."/>
            <person name="Natvig D."/>
            <person name="Lalanne C."/>
            <person name="Gautier V."/>
            <person name="Ament-Velasquez S.L."/>
            <person name="Kruys A."/>
            <person name="Hutchinson M.I."/>
            <person name="Powell A.J."/>
            <person name="Barry K."/>
            <person name="Miller A.N."/>
            <person name="Grigoriev I.V."/>
            <person name="Debuchy R."/>
            <person name="Gladieux P."/>
            <person name="Thoren M.H."/>
            <person name="Johannesson H."/>
        </authorList>
    </citation>
    <scope>NUCLEOTIDE SEQUENCE</scope>
    <source>
        <strain evidence="1">CBS 333.67</strain>
    </source>
</reference>
<accession>A0AAJ0GNU1</accession>
<comment type="caution">
    <text evidence="1">The sequence shown here is derived from an EMBL/GenBank/DDBJ whole genome shotgun (WGS) entry which is preliminary data.</text>
</comment>
<dbReference type="AlphaFoldDB" id="A0AAJ0GNU1"/>
<keyword evidence="2" id="KW-1185">Reference proteome</keyword>
<reference evidence="1" key="1">
    <citation type="journal article" date="2023" name="Mol. Phylogenet. Evol.">
        <title>Genome-scale phylogeny and comparative genomics of the fungal order Sordariales.</title>
        <authorList>
            <person name="Hensen N."/>
            <person name="Bonometti L."/>
            <person name="Westerberg I."/>
            <person name="Brannstrom I.O."/>
            <person name="Guillou S."/>
            <person name="Cros-Aarteil S."/>
            <person name="Calhoun S."/>
            <person name="Haridas S."/>
            <person name="Kuo A."/>
            <person name="Mondo S."/>
            <person name="Pangilinan J."/>
            <person name="Riley R."/>
            <person name="LaButti K."/>
            <person name="Andreopoulos B."/>
            <person name="Lipzen A."/>
            <person name="Chen C."/>
            <person name="Yan M."/>
            <person name="Daum C."/>
            <person name="Ng V."/>
            <person name="Clum A."/>
            <person name="Steindorff A."/>
            <person name="Ohm R.A."/>
            <person name="Martin F."/>
            <person name="Silar P."/>
            <person name="Natvig D.O."/>
            <person name="Lalanne C."/>
            <person name="Gautier V."/>
            <person name="Ament-Velasquez S.L."/>
            <person name="Kruys A."/>
            <person name="Hutchinson M.I."/>
            <person name="Powell A.J."/>
            <person name="Barry K."/>
            <person name="Miller A.N."/>
            <person name="Grigoriev I.V."/>
            <person name="Debuchy R."/>
            <person name="Gladieux P."/>
            <person name="Hiltunen Thoren M."/>
            <person name="Johannesson H."/>
        </authorList>
    </citation>
    <scope>NUCLEOTIDE SEQUENCE</scope>
    <source>
        <strain evidence="1">CBS 333.67</strain>
    </source>
</reference>
<dbReference type="EMBL" id="JAUDZG010000006">
    <property type="protein sequence ID" value="KAK3303369.1"/>
    <property type="molecule type" value="Genomic_DNA"/>
</dbReference>
<organism evidence="1 2">
    <name type="scientific">Chaetomium strumarium</name>
    <dbReference type="NCBI Taxonomy" id="1170767"/>
    <lineage>
        <taxon>Eukaryota</taxon>
        <taxon>Fungi</taxon>
        <taxon>Dikarya</taxon>
        <taxon>Ascomycota</taxon>
        <taxon>Pezizomycotina</taxon>
        <taxon>Sordariomycetes</taxon>
        <taxon>Sordariomycetidae</taxon>
        <taxon>Sordariales</taxon>
        <taxon>Chaetomiaceae</taxon>
        <taxon>Chaetomium</taxon>
    </lineage>
</organism>
<gene>
    <name evidence="1" type="ORF">B0T15DRAFT_513560</name>
</gene>
<name>A0AAJ0GNU1_9PEZI</name>
<evidence type="ECO:0000313" key="1">
    <source>
        <dbReference type="EMBL" id="KAK3303369.1"/>
    </source>
</evidence>